<proteinExistence type="predicted"/>
<protein>
    <submittedName>
        <fullName evidence="2">Uncharacterized protein</fullName>
    </submittedName>
</protein>
<dbReference type="RefSeq" id="WP_377472168.1">
    <property type="nucleotide sequence ID" value="NZ_JBHLWN010000077.1"/>
</dbReference>
<feature type="compositionally biased region" description="Low complexity" evidence="1">
    <location>
        <begin position="1"/>
        <end position="15"/>
    </location>
</feature>
<name>A0ABV6DQ28_9BACL</name>
<evidence type="ECO:0000313" key="2">
    <source>
        <dbReference type="EMBL" id="MFC0214755.1"/>
    </source>
</evidence>
<comment type="caution">
    <text evidence="2">The sequence shown here is derived from an EMBL/GenBank/DDBJ whole genome shotgun (WGS) entry which is preliminary data.</text>
</comment>
<accession>A0ABV6DQ28</accession>
<reference evidence="2 3" key="1">
    <citation type="submission" date="2024-09" db="EMBL/GenBank/DDBJ databases">
        <authorList>
            <person name="Sun Q."/>
            <person name="Mori K."/>
        </authorList>
    </citation>
    <scope>NUCLEOTIDE SEQUENCE [LARGE SCALE GENOMIC DNA]</scope>
    <source>
        <strain evidence="2 3">CCM 7759</strain>
    </source>
</reference>
<evidence type="ECO:0000313" key="3">
    <source>
        <dbReference type="Proteomes" id="UP001589776"/>
    </source>
</evidence>
<dbReference type="Proteomes" id="UP001589776">
    <property type="component" value="Unassembled WGS sequence"/>
</dbReference>
<organism evidence="2 3">
    <name type="scientific">Paenibacillus chartarius</name>
    <dbReference type="NCBI Taxonomy" id="747481"/>
    <lineage>
        <taxon>Bacteria</taxon>
        <taxon>Bacillati</taxon>
        <taxon>Bacillota</taxon>
        <taxon>Bacilli</taxon>
        <taxon>Bacillales</taxon>
        <taxon>Paenibacillaceae</taxon>
        <taxon>Paenibacillus</taxon>
    </lineage>
</organism>
<evidence type="ECO:0000256" key="1">
    <source>
        <dbReference type="SAM" id="MobiDB-lite"/>
    </source>
</evidence>
<feature type="compositionally biased region" description="Basic and acidic residues" evidence="1">
    <location>
        <begin position="22"/>
        <end position="32"/>
    </location>
</feature>
<dbReference type="EMBL" id="JBHLWN010000077">
    <property type="protein sequence ID" value="MFC0214755.1"/>
    <property type="molecule type" value="Genomic_DNA"/>
</dbReference>
<keyword evidence="3" id="KW-1185">Reference proteome</keyword>
<gene>
    <name evidence="2" type="ORF">ACFFK0_20315</name>
</gene>
<sequence length="49" mass="5594">MKQSEQSSNRSQENQALPPEFELPHKLNDSEAGKGWTAFADQEEYVDEP</sequence>
<feature type="region of interest" description="Disordered" evidence="1">
    <location>
        <begin position="1"/>
        <end position="49"/>
    </location>
</feature>